<feature type="transmembrane region" description="Helical" evidence="1">
    <location>
        <begin position="163"/>
        <end position="180"/>
    </location>
</feature>
<organism evidence="2 3">
    <name type="scientific">Georgenia thermotolerans</name>
    <dbReference type="NCBI Taxonomy" id="527326"/>
    <lineage>
        <taxon>Bacteria</taxon>
        <taxon>Bacillati</taxon>
        <taxon>Actinomycetota</taxon>
        <taxon>Actinomycetes</taxon>
        <taxon>Micrococcales</taxon>
        <taxon>Bogoriellaceae</taxon>
        <taxon>Georgenia</taxon>
    </lineage>
</organism>
<reference evidence="2 3" key="1">
    <citation type="submission" date="2019-10" db="EMBL/GenBank/DDBJ databases">
        <title>Georgenia wutianyii sp. nov. and Georgenia yuyongxinii sp. nov. isolated from plateau pika (Ochotona curzoniae) in the Qinghai-Tibet plateau of China.</title>
        <authorList>
            <person name="Tian Z."/>
        </authorList>
    </citation>
    <scope>NUCLEOTIDE SEQUENCE [LARGE SCALE GENOMIC DNA]</scope>
    <source>
        <strain evidence="2 3">DSM 21501</strain>
    </source>
</reference>
<feature type="transmembrane region" description="Helical" evidence="1">
    <location>
        <begin position="246"/>
        <end position="265"/>
    </location>
</feature>
<keyword evidence="1" id="KW-0812">Transmembrane</keyword>
<comment type="caution">
    <text evidence="2">The sequence shown here is derived from an EMBL/GenBank/DDBJ whole genome shotgun (WGS) entry which is preliminary data.</text>
</comment>
<protein>
    <submittedName>
        <fullName evidence="2">Metal-dependent hydrolase</fullName>
    </submittedName>
</protein>
<proteinExistence type="predicted"/>
<keyword evidence="2" id="KW-0378">Hydrolase</keyword>
<keyword evidence="1" id="KW-0472">Membrane</keyword>
<dbReference type="OrthoDB" id="3425909at2"/>
<keyword evidence="1" id="KW-1133">Transmembrane helix</keyword>
<dbReference type="EMBL" id="WHJE01000014">
    <property type="protein sequence ID" value="KAE8765203.1"/>
    <property type="molecule type" value="Genomic_DNA"/>
</dbReference>
<feature type="transmembrane region" description="Helical" evidence="1">
    <location>
        <begin position="137"/>
        <end position="156"/>
    </location>
</feature>
<evidence type="ECO:0000256" key="1">
    <source>
        <dbReference type="SAM" id="Phobius"/>
    </source>
</evidence>
<evidence type="ECO:0000313" key="2">
    <source>
        <dbReference type="EMBL" id="KAE8765203.1"/>
    </source>
</evidence>
<dbReference type="AlphaFoldDB" id="A0A7J5UT82"/>
<sequence>MTDAHVRCGWRRRRWSTTPTAGGTTMMSHAHATTGAAAWLAVTATVPWALGLMPLPPSEVLAGAVVTAGAALLLDADHHAGTIARSLPPVSRWVTRGLGKLSGGHRHATHSLVGVLGAGVLARLLAEVRVPVAGEEFQLGAWFIIVLLVAYAAKALRLTRGWLSSWAVSLTAGFTATWFAPETTWWLPSAVVLGCLCHLAGDALTSEGVPLLWPLRPDPLVETPLWRKNGHFALPLLGSAGSKREWAFAAVVDLYIVYVVGMTSMQGAHTVMAAL</sequence>
<dbReference type="Proteomes" id="UP000451860">
    <property type="component" value="Unassembled WGS sequence"/>
</dbReference>
<dbReference type="GO" id="GO:0016787">
    <property type="term" value="F:hydrolase activity"/>
    <property type="evidence" value="ECO:0007669"/>
    <property type="project" value="UniProtKB-KW"/>
</dbReference>
<keyword evidence="3" id="KW-1185">Reference proteome</keyword>
<evidence type="ECO:0000313" key="3">
    <source>
        <dbReference type="Proteomes" id="UP000451860"/>
    </source>
</evidence>
<accession>A0A7J5UT82</accession>
<dbReference type="Pfam" id="PF04307">
    <property type="entry name" value="YdjM"/>
    <property type="match status" value="1"/>
</dbReference>
<dbReference type="InterPro" id="IPR007404">
    <property type="entry name" value="YdjM-like"/>
</dbReference>
<name>A0A7J5UT82_9MICO</name>
<gene>
    <name evidence="2" type="ORF">GB883_05135</name>
</gene>